<evidence type="ECO:0000256" key="1">
    <source>
        <dbReference type="ARBA" id="ARBA00006484"/>
    </source>
</evidence>
<dbReference type="PATRIC" id="fig|69279.3.peg.3188"/>
<dbReference type="PANTHER" id="PTHR44196:SF1">
    <property type="entry name" value="DEHYDROGENASE_REDUCTASE SDR FAMILY MEMBER 7B"/>
    <property type="match status" value="1"/>
</dbReference>
<dbReference type="Proteomes" id="UP000294958">
    <property type="component" value="Unassembled WGS sequence"/>
</dbReference>
<dbReference type="PRINTS" id="PR00081">
    <property type="entry name" value="GDHRDH"/>
</dbReference>
<dbReference type="Proteomes" id="UP000019849">
    <property type="component" value="Unassembled WGS sequence"/>
</dbReference>
<keyword evidence="6" id="KW-1185">Reference proteome</keyword>
<name>A0A011UD57_9HYPH</name>
<evidence type="ECO:0000313" key="3">
    <source>
        <dbReference type="EMBL" id="EXL04066.1"/>
    </source>
</evidence>
<comment type="caution">
    <text evidence="3">The sequence shown here is derived from an EMBL/GenBank/DDBJ whole genome shotgun (WGS) entry which is preliminary data.</text>
</comment>
<dbReference type="eggNOG" id="COG1028">
    <property type="taxonomic scope" value="Bacteria"/>
</dbReference>
<evidence type="ECO:0000313" key="6">
    <source>
        <dbReference type="Proteomes" id="UP000294958"/>
    </source>
</evidence>
<sequence length="279" mass="29833">MGLYRANPEDGVVWITGGSSGIGRALASQLADAGYTVAVTAREGDEIDVLVAESAGLSGRITSFPCDVTDEAGLEATLASIESEIGPVVLAIFNAGTYVPVAGENLSVRKFRRTFDVNLQGVINGLVPAVRSMQKRGFGHVVLVGSISAWFGWPTTAAYGASKAAINVMAQALKYDLDKINVRIQVANPGFVNTPLLQLQQTASMMPALMSPEDAASRMLRGITRGGFEIAFPKRLVWVLKLTSMMPQPVRHWIIARLTGWSSRPLSFGRSGRRAGRDA</sequence>
<gene>
    <name evidence="3" type="ORF">BG36_10475</name>
    <name evidence="4" type="ORF">DES43_10852</name>
</gene>
<keyword evidence="2" id="KW-0560">Oxidoreductase</keyword>
<comment type="similarity">
    <text evidence="1">Belongs to the short-chain dehydrogenases/reductases (SDR) family.</text>
</comment>
<dbReference type="InterPro" id="IPR002347">
    <property type="entry name" value="SDR_fam"/>
</dbReference>
<dbReference type="HOGENOM" id="CLU_010194_2_1_5"/>
<evidence type="ECO:0000313" key="4">
    <source>
        <dbReference type="EMBL" id="TDR35628.1"/>
    </source>
</evidence>
<organism evidence="3 5">
    <name type="scientific">Aquamicrobium defluvii</name>
    <dbReference type="NCBI Taxonomy" id="69279"/>
    <lineage>
        <taxon>Bacteria</taxon>
        <taxon>Pseudomonadati</taxon>
        <taxon>Pseudomonadota</taxon>
        <taxon>Alphaproteobacteria</taxon>
        <taxon>Hyphomicrobiales</taxon>
        <taxon>Phyllobacteriaceae</taxon>
        <taxon>Aquamicrobium</taxon>
    </lineage>
</organism>
<accession>A0A011UD57</accession>
<dbReference type="SUPFAM" id="SSF51735">
    <property type="entry name" value="NAD(P)-binding Rossmann-fold domains"/>
    <property type="match status" value="1"/>
</dbReference>
<dbReference type="AlphaFoldDB" id="A0A011UD57"/>
<dbReference type="InterPro" id="IPR036291">
    <property type="entry name" value="NAD(P)-bd_dom_sf"/>
</dbReference>
<dbReference type="OrthoDB" id="335726at2"/>
<protein>
    <submittedName>
        <fullName evidence="3">Oxidoreductase</fullName>
    </submittedName>
    <submittedName>
        <fullName evidence="4">Short-subunit dehydrogenase</fullName>
    </submittedName>
</protein>
<dbReference type="Gene3D" id="3.40.50.720">
    <property type="entry name" value="NAD(P)-binding Rossmann-like Domain"/>
    <property type="match status" value="1"/>
</dbReference>
<dbReference type="STRING" id="69279.BG36_10475"/>
<dbReference type="GO" id="GO:0016491">
    <property type="term" value="F:oxidoreductase activity"/>
    <property type="evidence" value="ECO:0007669"/>
    <property type="project" value="UniProtKB-KW"/>
</dbReference>
<evidence type="ECO:0000256" key="2">
    <source>
        <dbReference type="ARBA" id="ARBA00023002"/>
    </source>
</evidence>
<dbReference type="Pfam" id="PF00106">
    <property type="entry name" value="adh_short"/>
    <property type="match status" value="1"/>
</dbReference>
<evidence type="ECO:0000313" key="5">
    <source>
        <dbReference type="Proteomes" id="UP000019849"/>
    </source>
</evidence>
<dbReference type="EMBL" id="SNZF01000008">
    <property type="protein sequence ID" value="TDR35628.1"/>
    <property type="molecule type" value="Genomic_DNA"/>
</dbReference>
<dbReference type="RefSeq" id="WP_035028664.1">
    <property type="nucleotide sequence ID" value="NZ_KK073894.1"/>
</dbReference>
<reference evidence="4 6" key="2">
    <citation type="submission" date="2019-03" db="EMBL/GenBank/DDBJ databases">
        <title>Genomic Encyclopedia of Type Strains, Phase IV (KMG-IV): sequencing the most valuable type-strain genomes for metagenomic binning, comparative biology and taxonomic classification.</title>
        <authorList>
            <person name="Goeker M."/>
        </authorList>
    </citation>
    <scope>NUCLEOTIDE SEQUENCE [LARGE SCALE GENOMIC DNA]</scope>
    <source>
        <strain evidence="4 6">DSM 11603</strain>
    </source>
</reference>
<reference evidence="3 5" key="1">
    <citation type="submission" date="2014-02" db="EMBL/GenBank/DDBJ databases">
        <title>Aquamicrobium defluvii Genome sequencing.</title>
        <authorList>
            <person name="Wang X."/>
        </authorList>
    </citation>
    <scope>NUCLEOTIDE SEQUENCE [LARGE SCALE GENOMIC DNA]</scope>
    <source>
        <strain evidence="3 5">W13Z1</strain>
    </source>
</reference>
<dbReference type="EMBL" id="JENY01000022">
    <property type="protein sequence ID" value="EXL04066.1"/>
    <property type="molecule type" value="Genomic_DNA"/>
</dbReference>
<dbReference type="PANTHER" id="PTHR44196">
    <property type="entry name" value="DEHYDROGENASE/REDUCTASE SDR FAMILY MEMBER 7B"/>
    <property type="match status" value="1"/>
</dbReference>
<proteinExistence type="inferred from homology"/>
<dbReference type="GO" id="GO:0016020">
    <property type="term" value="C:membrane"/>
    <property type="evidence" value="ECO:0007669"/>
    <property type="project" value="TreeGrafter"/>
</dbReference>